<organism evidence="1">
    <name type="scientific">Rhizophora mucronata</name>
    <name type="common">Asiatic mangrove</name>
    <dbReference type="NCBI Taxonomy" id="61149"/>
    <lineage>
        <taxon>Eukaryota</taxon>
        <taxon>Viridiplantae</taxon>
        <taxon>Streptophyta</taxon>
        <taxon>Embryophyta</taxon>
        <taxon>Tracheophyta</taxon>
        <taxon>Spermatophyta</taxon>
        <taxon>Magnoliopsida</taxon>
        <taxon>eudicotyledons</taxon>
        <taxon>Gunneridae</taxon>
        <taxon>Pentapetalae</taxon>
        <taxon>rosids</taxon>
        <taxon>fabids</taxon>
        <taxon>Malpighiales</taxon>
        <taxon>Rhizophoraceae</taxon>
        <taxon>Rhizophora</taxon>
    </lineage>
</organism>
<proteinExistence type="predicted"/>
<evidence type="ECO:0000313" key="1">
    <source>
        <dbReference type="EMBL" id="MBX04679.1"/>
    </source>
</evidence>
<dbReference type="EMBL" id="GGEC01024195">
    <property type="protein sequence ID" value="MBX04679.1"/>
    <property type="molecule type" value="Transcribed_RNA"/>
</dbReference>
<reference evidence="1" key="1">
    <citation type="submission" date="2018-02" db="EMBL/GenBank/DDBJ databases">
        <title>Rhizophora mucronata_Transcriptome.</title>
        <authorList>
            <person name="Meera S.P."/>
            <person name="Sreeshan A."/>
            <person name="Augustine A."/>
        </authorList>
    </citation>
    <scope>NUCLEOTIDE SEQUENCE</scope>
    <source>
        <tissue evidence="1">Leaf</tissue>
    </source>
</reference>
<sequence length="28" mass="3325">MEILCSHKTRATYEEHSLYIFIPSNNRA</sequence>
<accession>A0A2P2KG25</accession>
<dbReference type="AlphaFoldDB" id="A0A2P2KG25"/>
<name>A0A2P2KG25_RHIMU</name>
<protein>
    <submittedName>
        <fullName evidence="1">Uncharacterized protein</fullName>
    </submittedName>
</protein>